<comment type="function">
    <text evidence="19">Fatty acid synthetase is a multifunctional enzyme that catalyzes the de novo biosynthesis of long-chain saturated fatty acids starting from acetyl-CoA and malonyl-CoA in the presence of NADPH. This multifunctional protein contains 7 catalytic activities and a site for the binding of the prosthetic group 4'-phosphopantetheine of the acyl carrier protein ([ACP]) domain.</text>
</comment>
<evidence type="ECO:0000256" key="34">
    <source>
        <dbReference type="ARBA" id="ARBA00048420"/>
    </source>
</evidence>
<dbReference type="PROSITE" id="PS52019">
    <property type="entry name" value="PKS_MFAS_DH"/>
    <property type="match status" value="1"/>
</dbReference>
<evidence type="ECO:0000256" key="38">
    <source>
        <dbReference type="ARBA" id="ARBA00048691"/>
    </source>
</evidence>
<dbReference type="InterPro" id="IPR016039">
    <property type="entry name" value="Thiolase-like"/>
</dbReference>
<feature type="active site" description="Proton acceptor; for dehydratase activity" evidence="51">
    <location>
        <position position="932"/>
    </location>
</feature>
<comment type="catalytic activity">
    <reaction evidence="31">
        <text>hexadecanoyl-[ACP] + malonyl-[ACP] + H(+) = 3-oxooctadecanoyl-[ACP] + holo-[ACP] + CO2</text>
        <dbReference type="Rhea" id="RHEA:41916"/>
        <dbReference type="Rhea" id="RHEA-COMP:9623"/>
        <dbReference type="Rhea" id="RHEA-COMP:9652"/>
        <dbReference type="Rhea" id="RHEA-COMP:9653"/>
        <dbReference type="Rhea" id="RHEA-COMP:9685"/>
        <dbReference type="ChEBI" id="CHEBI:15378"/>
        <dbReference type="ChEBI" id="CHEBI:16526"/>
        <dbReference type="ChEBI" id="CHEBI:64479"/>
        <dbReference type="ChEBI" id="CHEBI:78449"/>
        <dbReference type="ChEBI" id="CHEBI:78483"/>
        <dbReference type="ChEBI" id="CHEBI:78487"/>
    </reaction>
    <physiologicalReaction direction="left-to-right" evidence="31">
        <dbReference type="Rhea" id="RHEA:41917"/>
    </physiologicalReaction>
</comment>
<evidence type="ECO:0000256" key="47">
    <source>
        <dbReference type="ARBA" id="ARBA00049449"/>
    </source>
</evidence>
<dbReference type="InterPro" id="IPR049552">
    <property type="entry name" value="PKS_DH_N"/>
</dbReference>
<dbReference type="SUPFAM" id="SSF55048">
    <property type="entry name" value="Probable ACP-binding domain of malonyl-CoA ACP transacylase"/>
    <property type="match status" value="1"/>
</dbReference>
<dbReference type="InterPro" id="IPR049900">
    <property type="entry name" value="PKS_mFAS_DH"/>
</dbReference>
<evidence type="ECO:0000256" key="44">
    <source>
        <dbReference type="ARBA" id="ARBA00049263"/>
    </source>
</evidence>
<evidence type="ECO:0000256" key="43">
    <source>
        <dbReference type="ARBA" id="ARBA00049171"/>
    </source>
</evidence>
<reference evidence="55 56" key="1">
    <citation type="submission" date="2016-10" db="EMBL/GenBank/DDBJ databases">
        <authorList>
            <person name="de Groot N.N."/>
        </authorList>
    </citation>
    <scope>NUCLEOTIDE SEQUENCE [LARGE SCALE GENOMIC DNA]</scope>
    <source>
        <strain evidence="55 56">DSM 25186</strain>
    </source>
</reference>
<dbReference type="SMART" id="SM00829">
    <property type="entry name" value="PKS_ER"/>
    <property type="match status" value="1"/>
</dbReference>
<dbReference type="GO" id="GO:0016297">
    <property type="term" value="F:fatty acyl-[ACP] hydrolase activity"/>
    <property type="evidence" value="ECO:0007669"/>
    <property type="project" value="UniProtKB-EC"/>
</dbReference>
<evidence type="ECO:0000256" key="13">
    <source>
        <dbReference type="ARBA" id="ARBA00023388"/>
    </source>
</evidence>
<dbReference type="CDD" id="cd00833">
    <property type="entry name" value="PKS"/>
    <property type="match status" value="1"/>
</dbReference>
<dbReference type="Gene3D" id="3.30.70.3290">
    <property type="match status" value="1"/>
</dbReference>
<dbReference type="InterPro" id="IPR001227">
    <property type="entry name" value="Ac_transferase_dom_sf"/>
</dbReference>
<dbReference type="InterPro" id="IPR036736">
    <property type="entry name" value="ACP-like_sf"/>
</dbReference>
<dbReference type="InterPro" id="IPR036291">
    <property type="entry name" value="NAD(P)-bd_dom_sf"/>
</dbReference>
<evidence type="ECO:0000256" key="35">
    <source>
        <dbReference type="ARBA" id="ARBA00048506"/>
    </source>
</evidence>
<dbReference type="Pfam" id="PF21089">
    <property type="entry name" value="PKS_DH_N"/>
    <property type="match status" value="1"/>
</dbReference>
<evidence type="ECO:0000256" key="25">
    <source>
        <dbReference type="ARBA" id="ARBA00047500"/>
    </source>
</evidence>
<evidence type="ECO:0000259" key="53">
    <source>
        <dbReference type="PROSITE" id="PS52004"/>
    </source>
</evidence>
<comment type="catalytic activity">
    <reaction evidence="43">
        <text>(2E)-tetradecenoyl-[ACP] + NADPH + H(+) = tetradecanoyl-[ACP] + NADP(+)</text>
        <dbReference type="Rhea" id="RHEA:41896"/>
        <dbReference type="Rhea" id="RHEA-COMP:9647"/>
        <dbReference type="Rhea" id="RHEA-COMP:9648"/>
        <dbReference type="ChEBI" id="CHEBI:15378"/>
        <dbReference type="ChEBI" id="CHEBI:57783"/>
        <dbReference type="ChEBI" id="CHEBI:58349"/>
        <dbReference type="ChEBI" id="CHEBI:78475"/>
        <dbReference type="ChEBI" id="CHEBI:78477"/>
    </reaction>
    <physiologicalReaction direction="left-to-right" evidence="43">
        <dbReference type="Rhea" id="RHEA:41897"/>
    </physiologicalReaction>
</comment>
<feature type="domain" description="PKS/mFAS DH" evidence="54">
    <location>
        <begin position="899"/>
        <end position="1185"/>
    </location>
</feature>
<comment type="catalytic activity">
    <reaction evidence="45">
        <text>3-oxohexadecanoyl-[ACP] + NADPH + H(+) = (3R)-hydroxyhexadecanoyl-[ACP] + NADP(+)</text>
        <dbReference type="Rhea" id="RHEA:41904"/>
        <dbReference type="Rhea" id="RHEA-COMP:9649"/>
        <dbReference type="Rhea" id="RHEA-COMP:9650"/>
        <dbReference type="ChEBI" id="CHEBI:15378"/>
        <dbReference type="ChEBI" id="CHEBI:57783"/>
        <dbReference type="ChEBI" id="CHEBI:58349"/>
        <dbReference type="ChEBI" id="CHEBI:78478"/>
        <dbReference type="ChEBI" id="CHEBI:78480"/>
    </reaction>
    <physiologicalReaction direction="left-to-right" evidence="45">
        <dbReference type="Rhea" id="RHEA:41905"/>
    </physiologicalReaction>
</comment>
<evidence type="ECO:0000256" key="21">
    <source>
        <dbReference type="ARBA" id="ARBA00047394"/>
    </source>
</evidence>
<dbReference type="GO" id="GO:0031177">
    <property type="term" value="F:phosphopantetheine binding"/>
    <property type="evidence" value="ECO:0007669"/>
    <property type="project" value="InterPro"/>
</dbReference>
<evidence type="ECO:0000256" key="14">
    <source>
        <dbReference type="ARBA" id="ARBA00023394"/>
    </source>
</evidence>
<comment type="catalytic activity">
    <reaction evidence="21">
        <text>hexanoyl-[ACP] + malonyl-[ACP] + H(+) = 3-oxooctanoyl-[ACP] + holo-[ACP] + CO2</text>
        <dbReference type="Rhea" id="RHEA:41836"/>
        <dbReference type="Rhea" id="RHEA-COMP:9623"/>
        <dbReference type="Rhea" id="RHEA-COMP:9632"/>
        <dbReference type="Rhea" id="RHEA-COMP:9633"/>
        <dbReference type="Rhea" id="RHEA-COMP:9685"/>
        <dbReference type="ChEBI" id="CHEBI:15378"/>
        <dbReference type="ChEBI" id="CHEBI:16526"/>
        <dbReference type="ChEBI" id="CHEBI:64479"/>
        <dbReference type="ChEBI" id="CHEBI:78449"/>
        <dbReference type="ChEBI" id="CHEBI:78459"/>
        <dbReference type="ChEBI" id="CHEBI:78460"/>
    </reaction>
    <physiologicalReaction direction="left-to-right" evidence="21">
        <dbReference type="Rhea" id="RHEA:41837"/>
    </physiologicalReaction>
</comment>
<dbReference type="PANTHER" id="PTHR43775:SF37">
    <property type="entry name" value="SI:DKEY-61P9.11"/>
    <property type="match status" value="1"/>
</dbReference>
<evidence type="ECO:0000256" key="16">
    <source>
        <dbReference type="ARBA" id="ARBA00023399"/>
    </source>
</evidence>
<evidence type="ECO:0000256" key="20">
    <source>
        <dbReference type="ARBA" id="ARBA00047300"/>
    </source>
</evidence>
<dbReference type="InterPro" id="IPR042104">
    <property type="entry name" value="PKS_dehydratase_sf"/>
</dbReference>
<dbReference type="InterPro" id="IPR032821">
    <property type="entry name" value="PKS_assoc"/>
</dbReference>
<evidence type="ECO:0000256" key="7">
    <source>
        <dbReference type="ARBA" id="ARBA00022898"/>
    </source>
</evidence>
<dbReference type="InterPro" id="IPR016036">
    <property type="entry name" value="Malonyl_transacylase_ACP-bd"/>
</dbReference>
<dbReference type="STRING" id="1075417.SAMN05421823_111245"/>
<dbReference type="Gene3D" id="3.90.180.10">
    <property type="entry name" value="Medium-chain alcohol dehydrogenases, catalytic domain"/>
    <property type="match status" value="1"/>
</dbReference>
<name>A0A1G9RRH1_9BACT</name>
<evidence type="ECO:0000256" key="11">
    <source>
        <dbReference type="ARBA" id="ARBA00023351"/>
    </source>
</evidence>
<dbReference type="InterPro" id="IPR018201">
    <property type="entry name" value="Ketoacyl_synth_AS"/>
</dbReference>
<accession>A0A1G9RRH1</accession>
<dbReference type="Pfam" id="PF14765">
    <property type="entry name" value="PS-DH"/>
    <property type="match status" value="1"/>
</dbReference>
<comment type="catalytic activity">
    <reaction evidence="15">
        <text>(3R)-hydroxytetradecanoyl-[ACP] = (2E)-tetradecenoyl-[ACP] + H2O</text>
        <dbReference type="Rhea" id="RHEA:41892"/>
        <dbReference type="Rhea" id="RHEA-COMP:9646"/>
        <dbReference type="Rhea" id="RHEA-COMP:9647"/>
        <dbReference type="ChEBI" id="CHEBI:15377"/>
        <dbReference type="ChEBI" id="CHEBI:78474"/>
        <dbReference type="ChEBI" id="CHEBI:78475"/>
    </reaction>
    <physiologicalReaction direction="left-to-right" evidence="15">
        <dbReference type="Rhea" id="RHEA:41893"/>
    </physiologicalReaction>
</comment>
<keyword evidence="8" id="KW-0511">Multifunctional enzyme</keyword>
<dbReference type="Pfam" id="PF16197">
    <property type="entry name" value="KAsynt_C_assoc"/>
    <property type="match status" value="1"/>
</dbReference>
<dbReference type="Gene3D" id="1.10.1200.10">
    <property type="entry name" value="ACP-like"/>
    <property type="match status" value="1"/>
</dbReference>
<keyword evidence="9" id="KW-0012">Acyltransferase</keyword>
<evidence type="ECO:0000256" key="8">
    <source>
        <dbReference type="ARBA" id="ARBA00023268"/>
    </source>
</evidence>
<keyword evidence="7" id="KW-0663">Pyridoxal phosphate</keyword>
<evidence type="ECO:0000256" key="45">
    <source>
        <dbReference type="ARBA" id="ARBA00049414"/>
    </source>
</evidence>
<comment type="catalytic activity">
    <reaction evidence="32">
        <text>(2E)-dodecenoyl-[ACP] + NADPH + H(+) = dodecanoyl-[ACP] + NADP(+)</text>
        <dbReference type="Rhea" id="RHEA:41880"/>
        <dbReference type="Rhea" id="RHEA-COMP:9643"/>
        <dbReference type="Rhea" id="RHEA-COMP:9644"/>
        <dbReference type="ChEBI" id="CHEBI:15378"/>
        <dbReference type="ChEBI" id="CHEBI:57783"/>
        <dbReference type="ChEBI" id="CHEBI:58349"/>
        <dbReference type="ChEBI" id="CHEBI:65264"/>
        <dbReference type="ChEBI" id="CHEBI:78472"/>
    </reaction>
    <physiologicalReaction direction="left-to-right" evidence="32">
        <dbReference type="Rhea" id="RHEA:41881"/>
    </physiologicalReaction>
</comment>
<comment type="catalytic activity">
    <reaction evidence="30">
        <text>acetyl-[ACP] + malonyl-[ACP] + H(+) = 3-oxobutanoyl-[ACP] + holo-[ACP] + CO2</text>
        <dbReference type="Rhea" id="RHEA:41800"/>
        <dbReference type="Rhea" id="RHEA-COMP:9621"/>
        <dbReference type="Rhea" id="RHEA-COMP:9623"/>
        <dbReference type="Rhea" id="RHEA-COMP:9625"/>
        <dbReference type="Rhea" id="RHEA-COMP:9685"/>
        <dbReference type="ChEBI" id="CHEBI:15378"/>
        <dbReference type="ChEBI" id="CHEBI:16526"/>
        <dbReference type="ChEBI" id="CHEBI:64479"/>
        <dbReference type="ChEBI" id="CHEBI:78446"/>
        <dbReference type="ChEBI" id="CHEBI:78449"/>
        <dbReference type="ChEBI" id="CHEBI:78450"/>
    </reaction>
    <physiologicalReaction direction="left-to-right" evidence="30">
        <dbReference type="Rhea" id="RHEA:41801"/>
    </physiologicalReaction>
</comment>
<dbReference type="GO" id="GO:0004312">
    <property type="term" value="F:fatty acid synthase activity"/>
    <property type="evidence" value="ECO:0007669"/>
    <property type="project" value="TreeGrafter"/>
</dbReference>
<dbReference type="Pfam" id="PF00109">
    <property type="entry name" value="ketoacyl-synt"/>
    <property type="match status" value="1"/>
</dbReference>
<dbReference type="InterPro" id="IPR002364">
    <property type="entry name" value="Quin_OxRdtase/zeta-crystal_CS"/>
</dbReference>
<feature type="active site" description="Proton donor; for dehydratase activity" evidence="51">
    <location>
        <position position="1100"/>
    </location>
</feature>
<comment type="catalytic activity">
    <reaction evidence="17">
        <text>(3R)-hydroxyhexadecanoyl-[ACP] = (2E)-hexadecenoyl-[ACP] + H2O</text>
        <dbReference type="Rhea" id="RHEA:41908"/>
        <dbReference type="Rhea" id="RHEA-COMP:9650"/>
        <dbReference type="Rhea" id="RHEA-COMP:9651"/>
        <dbReference type="ChEBI" id="CHEBI:15377"/>
        <dbReference type="ChEBI" id="CHEBI:78480"/>
        <dbReference type="ChEBI" id="CHEBI:78481"/>
    </reaction>
    <physiologicalReaction direction="left-to-right" evidence="17">
        <dbReference type="Rhea" id="RHEA:41909"/>
    </physiologicalReaction>
</comment>
<dbReference type="InterPro" id="IPR009081">
    <property type="entry name" value="PP-bd_ACP"/>
</dbReference>
<evidence type="ECO:0000256" key="17">
    <source>
        <dbReference type="ARBA" id="ARBA00023401"/>
    </source>
</evidence>
<dbReference type="SMART" id="SM00823">
    <property type="entry name" value="PKS_PP"/>
    <property type="match status" value="1"/>
</dbReference>
<dbReference type="Pfam" id="PF08659">
    <property type="entry name" value="KR"/>
    <property type="match status" value="1"/>
</dbReference>
<dbReference type="InterPro" id="IPR016035">
    <property type="entry name" value="Acyl_Trfase/lysoPLipase"/>
</dbReference>
<dbReference type="InterPro" id="IPR014043">
    <property type="entry name" value="Acyl_transferase_dom"/>
</dbReference>
<feature type="region of interest" description="C-terminal hotdog fold" evidence="51">
    <location>
        <begin position="1039"/>
        <end position="1185"/>
    </location>
</feature>
<comment type="catalytic activity">
    <reaction evidence="46">
        <text>3-oxooctanoyl-[ACP] + NADPH + H(+) = (3R)-hydroxyoctanoyl-[ACP] + NADP(+)</text>
        <dbReference type="Rhea" id="RHEA:41840"/>
        <dbReference type="Rhea" id="RHEA-COMP:9633"/>
        <dbReference type="Rhea" id="RHEA-COMP:9634"/>
        <dbReference type="ChEBI" id="CHEBI:15378"/>
        <dbReference type="ChEBI" id="CHEBI:57783"/>
        <dbReference type="ChEBI" id="CHEBI:58349"/>
        <dbReference type="ChEBI" id="CHEBI:78460"/>
        <dbReference type="ChEBI" id="CHEBI:78461"/>
    </reaction>
    <physiologicalReaction direction="left-to-right" evidence="46">
        <dbReference type="Rhea" id="RHEA:41841"/>
    </physiologicalReaction>
</comment>
<dbReference type="GO" id="GO:0004316">
    <property type="term" value="F:3-oxoacyl-[acyl-carrier-protein] reductase (NADPH) activity"/>
    <property type="evidence" value="ECO:0007669"/>
    <property type="project" value="UniProtKB-EC"/>
</dbReference>
<dbReference type="Pfam" id="PF08240">
    <property type="entry name" value="ADH_N"/>
    <property type="match status" value="1"/>
</dbReference>
<dbReference type="SUPFAM" id="SSF53901">
    <property type="entry name" value="Thiolase-like"/>
    <property type="match status" value="1"/>
</dbReference>
<comment type="catalytic activity">
    <reaction evidence="37">
        <text>a 2,3-saturated acyl-[ACP] + NADP(+) = a (2E)-enoyl-[ACP] + NADPH + H(+)</text>
        <dbReference type="Rhea" id="RHEA:22564"/>
        <dbReference type="Rhea" id="RHEA-COMP:9925"/>
        <dbReference type="Rhea" id="RHEA-COMP:9926"/>
        <dbReference type="ChEBI" id="CHEBI:15378"/>
        <dbReference type="ChEBI" id="CHEBI:57783"/>
        <dbReference type="ChEBI" id="CHEBI:58349"/>
        <dbReference type="ChEBI" id="CHEBI:78784"/>
        <dbReference type="ChEBI" id="CHEBI:78785"/>
        <dbReference type="EC" id="1.3.1.39"/>
    </reaction>
    <physiologicalReaction direction="right-to-left" evidence="37">
        <dbReference type="Rhea" id="RHEA:22566"/>
    </physiologicalReaction>
</comment>
<evidence type="ECO:0000256" key="48">
    <source>
        <dbReference type="ARBA" id="ARBA00049521"/>
    </source>
</evidence>
<comment type="catalytic activity">
    <reaction evidence="20">
        <text>3-oxooctadecanoyl-[ACP] + NADPH + H(+) = (3R)-hydroxyoctadecanoyl-[ACP] + NADP(+)</text>
        <dbReference type="Rhea" id="RHEA:41920"/>
        <dbReference type="Rhea" id="RHEA-COMP:9653"/>
        <dbReference type="Rhea" id="RHEA-COMP:9654"/>
        <dbReference type="ChEBI" id="CHEBI:15378"/>
        <dbReference type="ChEBI" id="CHEBI:57783"/>
        <dbReference type="ChEBI" id="CHEBI:58349"/>
        <dbReference type="ChEBI" id="CHEBI:78487"/>
        <dbReference type="ChEBI" id="CHEBI:78488"/>
    </reaction>
    <physiologicalReaction direction="left-to-right" evidence="20">
        <dbReference type="Rhea" id="RHEA:41921"/>
    </physiologicalReaction>
</comment>
<dbReference type="InterPro" id="IPR014030">
    <property type="entry name" value="Ketoacyl_synth_N"/>
</dbReference>
<evidence type="ECO:0000256" key="33">
    <source>
        <dbReference type="ARBA" id="ARBA00048289"/>
    </source>
</evidence>
<dbReference type="GO" id="GO:0005886">
    <property type="term" value="C:plasma membrane"/>
    <property type="evidence" value="ECO:0007669"/>
    <property type="project" value="TreeGrafter"/>
</dbReference>
<comment type="catalytic activity">
    <reaction evidence="12">
        <text>(3R)-hydroxyhexanoyl-[ACP] = (2E)-hexenoyl-[ACP] + H2O</text>
        <dbReference type="Rhea" id="RHEA:41828"/>
        <dbReference type="Rhea" id="RHEA-COMP:9630"/>
        <dbReference type="Rhea" id="RHEA-COMP:9631"/>
        <dbReference type="ChEBI" id="CHEBI:15377"/>
        <dbReference type="ChEBI" id="CHEBI:78457"/>
        <dbReference type="ChEBI" id="CHEBI:78458"/>
    </reaction>
    <physiologicalReaction direction="left-to-right" evidence="12">
        <dbReference type="Rhea" id="RHEA:41829"/>
    </physiologicalReaction>
</comment>
<dbReference type="SMART" id="SM00826">
    <property type="entry name" value="PKS_DH"/>
    <property type="match status" value="1"/>
</dbReference>
<dbReference type="SUPFAM" id="SSF47336">
    <property type="entry name" value="ACP-like"/>
    <property type="match status" value="1"/>
</dbReference>
<comment type="catalytic activity">
    <reaction evidence="16">
        <text>(3R)-hydroxyoctadecanoyl-[ACP] = (2E)-octadecenoyl-[ACP] + H2O</text>
        <dbReference type="Rhea" id="RHEA:41924"/>
        <dbReference type="Rhea" id="RHEA-COMP:9654"/>
        <dbReference type="Rhea" id="RHEA-COMP:9655"/>
        <dbReference type="ChEBI" id="CHEBI:15377"/>
        <dbReference type="ChEBI" id="CHEBI:78488"/>
        <dbReference type="ChEBI" id="CHEBI:78489"/>
    </reaction>
    <physiologicalReaction direction="left-to-right" evidence="16">
        <dbReference type="Rhea" id="RHEA:41925"/>
    </physiologicalReaction>
</comment>
<comment type="catalytic activity">
    <reaction evidence="35">
        <text>a fatty acyl-[ACP] + malonyl-[ACP] + H(+) = a 3-oxoacyl-[ACP] + holo-[ACP] + CO2</text>
        <dbReference type="Rhea" id="RHEA:22836"/>
        <dbReference type="Rhea" id="RHEA-COMP:9623"/>
        <dbReference type="Rhea" id="RHEA-COMP:9685"/>
        <dbReference type="Rhea" id="RHEA-COMP:9916"/>
        <dbReference type="Rhea" id="RHEA-COMP:14125"/>
        <dbReference type="ChEBI" id="CHEBI:15378"/>
        <dbReference type="ChEBI" id="CHEBI:16526"/>
        <dbReference type="ChEBI" id="CHEBI:64479"/>
        <dbReference type="ChEBI" id="CHEBI:78449"/>
        <dbReference type="ChEBI" id="CHEBI:78776"/>
        <dbReference type="ChEBI" id="CHEBI:138651"/>
        <dbReference type="EC" id="2.3.1.41"/>
    </reaction>
    <physiologicalReaction direction="left-to-right" evidence="35">
        <dbReference type="Rhea" id="RHEA:22837"/>
    </physiologicalReaction>
</comment>
<evidence type="ECO:0000256" key="18">
    <source>
        <dbReference type="ARBA" id="ARBA00023402"/>
    </source>
</evidence>
<evidence type="ECO:0000256" key="30">
    <source>
        <dbReference type="ARBA" id="ARBA00047961"/>
    </source>
</evidence>
<dbReference type="Pfam" id="PF00550">
    <property type="entry name" value="PP-binding"/>
    <property type="match status" value="1"/>
</dbReference>
<comment type="catalytic activity">
    <reaction evidence="23">
        <text>3-oxodecanoyl-[ACP] + NADPH + H(+) = (3R)-hydroxydecanoyl-[ACP] + NADP(+)</text>
        <dbReference type="Rhea" id="RHEA:41856"/>
        <dbReference type="Rhea" id="RHEA-COMP:9637"/>
        <dbReference type="Rhea" id="RHEA-COMP:9638"/>
        <dbReference type="ChEBI" id="CHEBI:15378"/>
        <dbReference type="ChEBI" id="CHEBI:57783"/>
        <dbReference type="ChEBI" id="CHEBI:58349"/>
        <dbReference type="ChEBI" id="CHEBI:78464"/>
        <dbReference type="ChEBI" id="CHEBI:78466"/>
    </reaction>
    <physiologicalReaction direction="left-to-right" evidence="23">
        <dbReference type="Rhea" id="RHEA:41857"/>
    </physiologicalReaction>
</comment>
<evidence type="ECO:0000256" key="51">
    <source>
        <dbReference type="PROSITE-ProRule" id="PRU01363"/>
    </source>
</evidence>
<evidence type="ECO:0000256" key="27">
    <source>
        <dbReference type="ARBA" id="ARBA00047810"/>
    </source>
</evidence>
<evidence type="ECO:0000256" key="49">
    <source>
        <dbReference type="ARBA" id="ARBA00049533"/>
    </source>
</evidence>
<evidence type="ECO:0000256" key="22">
    <source>
        <dbReference type="ARBA" id="ARBA00047400"/>
    </source>
</evidence>
<evidence type="ECO:0000313" key="56">
    <source>
        <dbReference type="Proteomes" id="UP000198510"/>
    </source>
</evidence>
<comment type="catalytic activity">
    <reaction evidence="25">
        <text>(2E)-butenoyl-[ACP] + NADPH + H(+) = butanoyl-[ACP] + NADP(+)</text>
        <dbReference type="Rhea" id="RHEA:41812"/>
        <dbReference type="Rhea" id="RHEA-COMP:9627"/>
        <dbReference type="Rhea" id="RHEA-COMP:9628"/>
        <dbReference type="ChEBI" id="CHEBI:15378"/>
        <dbReference type="ChEBI" id="CHEBI:57783"/>
        <dbReference type="ChEBI" id="CHEBI:58349"/>
        <dbReference type="ChEBI" id="CHEBI:78453"/>
        <dbReference type="ChEBI" id="CHEBI:78454"/>
    </reaction>
    <physiologicalReaction direction="left-to-right" evidence="25">
        <dbReference type="Rhea" id="RHEA:41813"/>
    </physiologicalReaction>
</comment>
<evidence type="ECO:0000256" key="37">
    <source>
        <dbReference type="ARBA" id="ARBA00048650"/>
    </source>
</evidence>
<dbReference type="Pfam" id="PF00698">
    <property type="entry name" value="Acyl_transf_1"/>
    <property type="match status" value="1"/>
</dbReference>
<dbReference type="Pfam" id="PF00107">
    <property type="entry name" value="ADH_zinc_N"/>
    <property type="match status" value="1"/>
</dbReference>
<evidence type="ECO:0000256" key="4">
    <source>
        <dbReference type="ARBA" id="ARBA00022679"/>
    </source>
</evidence>
<dbReference type="PROSITE" id="PS01162">
    <property type="entry name" value="QOR_ZETA_CRYSTAL"/>
    <property type="match status" value="1"/>
</dbReference>
<comment type="catalytic activity">
    <reaction evidence="42">
        <text>decanoyl-[ACP] + malonyl-[ACP] + H(+) = 3-oxododecanoyl-[ACP] + holo-[ACP] + CO2</text>
        <dbReference type="Rhea" id="RHEA:41868"/>
        <dbReference type="Rhea" id="RHEA-COMP:9623"/>
        <dbReference type="Rhea" id="RHEA-COMP:9640"/>
        <dbReference type="Rhea" id="RHEA-COMP:9641"/>
        <dbReference type="Rhea" id="RHEA-COMP:9685"/>
        <dbReference type="ChEBI" id="CHEBI:15378"/>
        <dbReference type="ChEBI" id="CHEBI:16526"/>
        <dbReference type="ChEBI" id="CHEBI:64479"/>
        <dbReference type="ChEBI" id="CHEBI:78449"/>
        <dbReference type="ChEBI" id="CHEBI:78468"/>
        <dbReference type="ChEBI" id="CHEBI:78469"/>
    </reaction>
    <physiologicalReaction direction="left-to-right" evidence="42">
        <dbReference type="Rhea" id="RHEA:41869"/>
    </physiologicalReaction>
</comment>
<dbReference type="SUPFAM" id="SSF52151">
    <property type="entry name" value="FabD/lysophospholipase-like"/>
    <property type="match status" value="1"/>
</dbReference>
<dbReference type="SMART" id="SM00825">
    <property type="entry name" value="PKS_KS"/>
    <property type="match status" value="1"/>
</dbReference>
<comment type="catalytic activity">
    <reaction evidence="24">
        <text>tetradecanoyl-[ACP] + malonyl-[ACP] + H(+) = 3-oxohexadecanoyl-[ACP] + holo-[ACP] + CO2</text>
        <dbReference type="Rhea" id="RHEA:41900"/>
        <dbReference type="Rhea" id="RHEA-COMP:9623"/>
        <dbReference type="Rhea" id="RHEA-COMP:9648"/>
        <dbReference type="Rhea" id="RHEA-COMP:9649"/>
        <dbReference type="Rhea" id="RHEA-COMP:9685"/>
        <dbReference type="ChEBI" id="CHEBI:15378"/>
        <dbReference type="ChEBI" id="CHEBI:16526"/>
        <dbReference type="ChEBI" id="CHEBI:64479"/>
        <dbReference type="ChEBI" id="CHEBI:78449"/>
        <dbReference type="ChEBI" id="CHEBI:78477"/>
        <dbReference type="ChEBI" id="CHEBI:78478"/>
    </reaction>
    <physiologicalReaction direction="left-to-right" evidence="24">
        <dbReference type="Rhea" id="RHEA:41901"/>
    </physiologicalReaction>
</comment>
<dbReference type="GO" id="GO:0008270">
    <property type="term" value="F:zinc ion binding"/>
    <property type="evidence" value="ECO:0007669"/>
    <property type="project" value="InterPro"/>
</dbReference>
<dbReference type="Gene3D" id="3.40.47.10">
    <property type="match status" value="1"/>
</dbReference>
<comment type="catalytic activity">
    <reaction evidence="22">
        <text>a (3R)-hydroxyacyl-[ACP] + NADP(+) = a 3-oxoacyl-[ACP] + NADPH + H(+)</text>
        <dbReference type="Rhea" id="RHEA:17397"/>
        <dbReference type="Rhea" id="RHEA-COMP:9916"/>
        <dbReference type="Rhea" id="RHEA-COMP:9945"/>
        <dbReference type="ChEBI" id="CHEBI:15378"/>
        <dbReference type="ChEBI" id="CHEBI:57783"/>
        <dbReference type="ChEBI" id="CHEBI:58349"/>
        <dbReference type="ChEBI" id="CHEBI:78776"/>
        <dbReference type="ChEBI" id="CHEBI:78827"/>
        <dbReference type="EC" id="1.1.1.100"/>
    </reaction>
    <physiologicalReaction direction="right-to-left" evidence="22">
        <dbReference type="Rhea" id="RHEA:17399"/>
    </physiologicalReaction>
</comment>
<dbReference type="Pfam" id="PF00975">
    <property type="entry name" value="Thioesterase"/>
    <property type="match status" value="1"/>
</dbReference>
<evidence type="ECO:0000256" key="50">
    <source>
        <dbReference type="ARBA" id="ARBA00054155"/>
    </source>
</evidence>
<comment type="catalytic activity">
    <reaction evidence="28">
        <text>(2E)-hexenoyl-[ACP] + NADPH + H(+) = hexanoyl-[ACP] + NADP(+)</text>
        <dbReference type="Rhea" id="RHEA:41832"/>
        <dbReference type="Rhea" id="RHEA-COMP:9631"/>
        <dbReference type="Rhea" id="RHEA-COMP:9632"/>
        <dbReference type="ChEBI" id="CHEBI:15378"/>
        <dbReference type="ChEBI" id="CHEBI:57783"/>
        <dbReference type="ChEBI" id="CHEBI:58349"/>
        <dbReference type="ChEBI" id="CHEBI:78458"/>
        <dbReference type="ChEBI" id="CHEBI:78459"/>
    </reaction>
    <physiologicalReaction direction="left-to-right" evidence="28">
        <dbReference type="Rhea" id="RHEA:41833"/>
    </physiologicalReaction>
</comment>
<proteinExistence type="predicted"/>
<comment type="catalytic activity">
    <reaction evidence="38">
        <text>holo-[ACP] + acetyl-CoA = acetyl-[ACP] + CoA</text>
        <dbReference type="Rhea" id="RHEA:41788"/>
        <dbReference type="Rhea" id="RHEA-COMP:9621"/>
        <dbReference type="Rhea" id="RHEA-COMP:9685"/>
        <dbReference type="ChEBI" id="CHEBI:57287"/>
        <dbReference type="ChEBI" id="CHEBI:57288"/>
        <dbReference type="ChEBI" id="CHEBI:64479"/>
        <dbReference type="ChEBI" id="CHEBI:78446"/>
        <dbReference type="EC" id="2.3.1.38"/>
    </reaction>
    <physiologicalReaction direction="left-to-right" evidence="38">
        <dbReference type="Rhea" id="RHEA:41789"/>
    </physiologicalReaction>
</comment>
<comment type="catalytic activity">
    <reaction evidence="29">
        <text>3-oxobutanoyl-[ACP] + NADPH + H(+) = (3R)-hydroxybutanoyl-[ACP] + NADP(+)</text>
        <dbReference type="Rhea" id="RHEA:41804"/>
        <dbReference type="Rhea" id="RHEA-COMP:9625"/>
        <dbReference type="Rhea" id="RHEA-COMP:9626"/>
        <dbReference type="ChEBI" id="CHEBI:15378"/>
        <dbReference type="ChEBI" id="CHEBI:57783"/>
        <dbReference type="ChEBI" id="CHEBI:58349"/>
        <dbReference type="ChEBI" id="CHEBI:78450"/>
        <dbReference type="ChEBI" id="CHEBI:78451"/>
    </reaction>
    <physiologicalReaction direction="left-to-right" evidence="29">
        <dbReference type="Rhea" id="RHEA:41805"/>
    </physiologicalReaction>
</comment>
<keyword evidence="3" id="KW-0597">Phosphoprotein</keyword>
<dbReference type="GO" id="GO:0141148">
    <property type="term" value="F:enoyl-[acyl-carrier-protein] reductase (NADPH) activity"/>
    <property type="evidence" value="ECO:0007669"/>
    <property type="project" value="UniProtKB-EC"/>
</dbReference>
<evidence type="ECO:0000256" key="3">
    <source>
        <dbReference type="ARBA" id="ARBA00022553"/>
    </source>
</evidence>
<dbReference type="SUPFAM" id="SSF51735">
    <property type="entry name" value="NAD(P)-binding Rossmann-fold domains"/>
    <property type="match status" value="3"/>
</dbReference>
<dbReference type="InterPro" id="IPR049551">
    <property type="entry name" value="PKS_DH_C"/>
</dbReference>
<dbReference type="SUPFAM" id="SSF50129">
    <property type="entry name" value="GroES-like"/>
    <property type="match status" value="1"/>
</dbReference>
<evidence type="ECO:0000256" key="41">
    <source>
        <dbReference type="ARBA" id="ARBA00049019"/>
    </source>
</evidence>
<comment type="catalytic activity">
    <reaction evidence="10">
        <text>(3R)-hydroxyoctanoyl-[ACP] = (2E)-octenoyl-[ACP] + H2O</text>
        <dbReference type="Rhea" id="RHEA:41844"/>
        <dbReference type="Rhea" id="RHEA-COMP:9634"/>
        <dbReference type="Rhea" id="RHEA-COMP:9635"/>
        <dbReference type="ChEBI" id="CHEBI:15377"/>
        <dbReference type="ChEBI" id="CHEBI:78461"/>
        <dbReference type="ChEBI" id="CHEBI:78462"/>
    </reaction>
    <physiologicalReaction direction="left-to-right" evidence="10">
        <dbReference type="Rhea" id="RHEA:41845"/>
    </physiologicalReaction>
</comment>
<dbReference type="PANTHER" id="PTHR43775">
    <property type="entry name" value="FATTY ACID SYNTHASE"/>
    <property type="match status" value="1"/>
</dbReference>
<comment type="catalytic activity">
    <reaction evidence="11">
        <text>(3R)-hydroxydodecanoyl-[ACP] = (2E)-dodecenoyl-[ACP] + H2O</text>
        <dbReference type="Rhea" id="RHEA:41876"/>
        <dbReference type="Rhea" id="RHEA-COMP:9642"/>
        <dbReference type="Rhea" id="RHEA-COMP:9643"/>
        <dbReference type="ChEBI" id="CHEBI:15377"/>
        <dbReference type="ChEBI" id="CHEBI:78470"/>
        <dbReference type="ChEBI" id="CHEBI:78472"/>
    </reaction>
    <physiologicalReaction direction="left-to-right" evidence="11">
        <dbReference type="Rhea" id="RHEA:41877"/>
    </physiologicalReaction>
</comment>
<dbReference type="PROSITE" id="PS00606">
    <property type="entry name" value="KS3_1"/>
    <property type="match status" value="1"/>
</dbReference>
<protein>
    <submittedName>
        <fullName evidence="55">Acyl transferase domain-containing protein</fullName>
    </submittedName>
</protein>
<comment type="catalytic activity">
    <reaction evidence="39">
        <text>hexadecanoyl-[ACP] + H2O = hexadecanoate + holo-[ACP] + H(+)</text>
        <dbReference type="Rhea" id="RHEA:41932"/>
        <dbReference type="Rhea" id="RHEA-COMP:9652"/>
        <dbReference type="Rhea" id="RHEA-COMP:9685"/>
        <dbReference type="ChEBI" id="CHEBI:7896"/>
        <dbReference type="ChEBI" id="CHEBI:15377"/>
        <dbReference type="ChEBI" id="CHEBI:15378"/>
        <dbReference type="ChEBI" id="CHEBI:64479"/>
        <dbReference type="ChEBI" id="CHEBI:78483"/>
        <dbReference type="EC" id="3.1.2.14"/>
    </reaction>
    <physiologicalReaction direction="left-to-right" evidence="39">
        <dbReference type="Rhea" id="RHEA:41933"/>
    </physiologicalReaction>
</comment>
<comment type="catalytic activity">
    <reaction evidence="14">
        <text>a (3R)-hydroxyacyl-[ACP] = a (2E)-enoyl-[ACP] + H2O</text>
        <dbReference type="Rhea" id="RHEA:13097"/>
        <dbReference type="Rhea" id="RHEA-COMP:9925"/>
        <dbReference type="Rhea" id="RHEA-COMP:9945"/>
        <dbReference type="ChEBI" id="CHEBI:15377"/>
        <dbReference type="ChEBI" id="CHEBI:78784"/>
        <dbReference type="ChEBI" id="CHEBI:78827"/>
        <dbReference type="EC" id="4.2.1.59"/>
    </reaction>
    <physiologicalReaction direction="left-to-right" evidence="14">
        <dbReference type="Rhea" id="RHEA:13098"/>
    </physiologicalReaction>
</comment>
<evidence type="ECO:0000256" key="23">
    <source>
        <dbReference type="ARBA" id="ARBA00047440"/>
    </source>
</evidence>
<dbReference type="InterPro" id="IPR020806">
    <property type="entry name" value="PKS_PP-bd"/>
</dbReference>
<dbReference type="GO" id="GO:0005737">
    <property type="term" value="C:cytoplasm"/>
    <property type="evidence" value="ECO:0007669"/>
    <property type="project" value="TreeGrafter"/>
</dbReference>
<comment type="function">
    <text evidence="50">Involved in production of the polyketide antibiotic thailandamide.</text>
</comment>
<dbReference type="InterPro" id="IPR011032">
    <property type="entry name" value="GroES-like_sf"/>
</dbReference>
<keyword evidence="2" id="KW-0596">Phosphopantetheine</keyword>
<comment type="catalytic activity">
    <reaction evidence="34">
        <text>(2E)-octenoyl-[ACP] + NADPH + H(+) = octanoyl-[ACP] + NADP(+)</text>
        <dbReference type="Rhea" id="RHEA:41848"/>
        <dbReference type="Rhea" id="RHEA-COMP:9635"/>
        <dbReference type="Rhea" id="RHEA-COMP:9636"/>
        <dbReference type="ChEBI" id="CHEBI:15378"/>
        <dbReference type="ChEBI" id="CHEBI:57783"/>
        <dbReference type="ChEBI" id="CHEBI:58349"/>
        <dbReference type="ChEBI" id="CHEBI:78462"/>
        <dbReference type="ChEBI" id="CHEBI:78463"/>
    </reaction>
    <physiologicalReaction direction="left-to-right" evidence="34">
        <dbReference type="Rhea" id="RHEA:41849"/>
    </physiologicalReaction>
</comment>
<comment type="catalytic activity">
    <reaction evidence="36">
        <text>3-oxohexanoyl-[ACP] + NADPH + H(+) = (3R)-hydroxyhexanoyl-[ACP] + NADP(+)</text>
        <dbReference type="Rhea" id="RHEA:41824"/>
        <dbReference type="Rhea" id="RHEA-COMP:9629"/>
        <dbReference type="Rhea" id="RHEA-COMP:9630"/>
        <dbReference type="ChEBI" id="CHEBI:15378"/>
        <dbReference type="ChEBI" id="CHEBI:57783"/>
        <dbReference type="ChEBI" id="CHEBI:58349"/>
        <dbReference type="ChEBI" id="CHEBI:78456"/>
        <dbReference type="ChEBI" id="CHEBI:78457"/>
    </reaction>
    <physiologicalReaction direction="left-to-right" evidence="36">
        <dbReference type="Rhea" id="RHEA:41825"/>
    </physiologicalReaction>
</comment>
<dbReference type="InterPro" id="IPR014031">
    <property type="entry name" value="Ketoacyl_synth_C"/>
</dbReference>
<keyword evidence="4 55" id="KW-0808">Transferase</keyword>
<keyword evidence="5" id="KW-0702">S-nitrosylation</keyword>
<comment type="catalytic activity">
    <reaction evidence="41">
        <text>(2E)-octadecenoyl-[ACP] + NADPH + H(+) = octadecanoyl-[ACP] + NADP(+)</text>
        <dbReference type="Rhea" id="RHEA:41928"/>
        <dbReference type="Rhea" id="RHEA-COMP:9655"/>
        <dbReference type="Rhea" id="RHEA-COMP:9656"/>
        <dbReference type="ChEBI" id="CHEBI:15378"/>
        <dbReference type="ChEBI" id="CHEBI:57783"/>
        <dbReference type="ChEBI" id="CHEBI:58349"/>
        <dbReference type="ChEBI" id="CHEBI:78489"/>
        <dbReference type="ChEBI" id="CHEBI:78495"/>
    </reaction>
    <physiologicalReaction direction="left-to-right" evidence="41">
        <dbReference type="Rhea" id="RHEA:41929"/>
    </physiologicalReaction>
</comment>
<evidence type="ECO:0000256" key="26">
    <source>
        <dbReference type="ARBA" id="ARBA00047578"/>
    </source>
</evidence>
<dbReference type="Proteomes" id="UP000198510">
    <property type="component" value="Unassembled WGS sequence"/>
</dbReference>
<evidence type="ECO:0000256" key="29">
    <source>
        <dbReference type="ARBA" id="ARBA00047953"/>
    </source>
</evidence>
<comment type="catalytic activity">
    <reaction evidence="47">
        <text>butanoyl-[ACP] + malonyl-[ACP] + H(+) = 3-oxohexanoyl-[ACP] + holo-[ACP] + CO2</text>
        <dbReference type="Rhea" id="RHEA:41820"/>
        <dbReference type="Rhea" id="RHEA-COMP:9623"/>
        <dbReference type="Rhea" id="RHEA-COMP:9628"/>
        <dbReference type="Rhea" id="RHEA-COMP:9629"/>
        <dbReference type="Rhea" id="RHEA-COMP:9685"/>
        <dbReference type="ChEBI" id="CHEBI:15378"/>
        <dbReference type="ChEBI" id="CHEBI:16526"/>
        <dbReference type="ChEBI" id="CHEBI:64479"/>
        <dbReference type="ChEBI" id="CHEBI:78449"/>
        <dbReference type="ChEBI" id="CHEBI:78454"/>
        <dbReference type="ChEBI" id="CHEBI:78456"/>
    </reaction>
    <physiologicalReaction direction="left-to-right" evidence="47">
        <dbReference type="Rhea" id="RHEA:41821"/>
    </physiologicalReaction>
</comment>
<sequence length="2427" mass="269301">MIHKEPIAVVGIGCRFPGDVHGASQYWAALQRSFDAITDVPEERWNLEAFYDPNPNVAGKTKSRKGGFVKNVDHFDADFFGLFPKEAERIDPQQRLLLEVTYEALEDAGIRLEDFSGSKTAVFMGVFMNDYWDIQIAHLQRDNITPHVPMGVSLTSIANRLSYVYNLKGPSVTLDTACSSSLVGVHQACRSIWSGESTQALAGGVNLMLRPESTIMMSKGNFLSPDGYCKSFDSRANGYVRSEGAGVVLLKPLSQAQADGDQIYALIRGSAVNQDGHTPEGFTVPSLEAQADMLRTAYQDAQVDPKEVAYVEAHGTGTPVGDPKETNAFGQVLSEKRTADEKLTIGSVKSNMGHLEAAAGIAGMIKLTMVLKNRQVPANLHFLKPNPNIPFDDYKLRVPTQLEDLPKEGTLFGGVNSFGAGGTNAHVVMQTYDAPTAQELPATDEGHDVHLFTLTARSREALRATAEKYVPFLEETPAALSDICFSAGTRRSAHPHRLSIAIRTKAELKASIEAFLRDETRPGMHYAEVTRETAPKVGFVFSGQGPQWYAMGQQLLQASPVFRETILEIEQHFAKVADWSLLEEMNRDEATSRVSDTRIAQPAIMAIQIALTELWKSWGVEPAGCVGHSIGEVAAAYAAGALTLAQAVEVIYHRSRGQNKATGAGKMLAVGLTLAEARKAIVGYEAVVSIAAINSPEMVTLSGDAEPLEAIAAALDKKDVFHRFLRVNVPFHSHHMNQLKDELIDSLVHLQPAAATLPLYSTVTGRREDGLHLTSHYWFQNVREPVYFTDAVQAMIDEGFDTFVEIAPHPVLSQGVQDLLKANQKEGLTVTSLRRKDDEAVVMMGSLGRLFTDGLALQWQKLATPGARYVKLPTYAWQKQRYWFETEAHRRERQGTTLHPFLVAKHQSATDAYRLLWDVRLDQRVFPYLEDHKVDGAIIFPGTGHLEVANAMAHASFPGTDFFLEDVHFESAVFLPDEGESPEVRMEVTSDEGTYVLCSRPRYSEDAAWTHHSRGKVNSFGDRFVKQTVSLDAVRERVTDPLSVSDFYVTLKEGGLQYGESFRCVQKMWRHGNELLSTISLSEKDLYGVEKYHVHPALLDASLHTILYFAQEQSDTGKGGIYLPVHIERFKVHQHPGHRLWCYVNLTEGNATYMHGDYCLFNEEGELVAEIQGLTCKYIEGSRGEQRDELYQGMYTYQWQLLEESELLATAKQALGTEPTNPAECTLLLADKGQVAMQLLRRFNAAHRSVALVMQSNQYQQLFGQHFEVDPLQQEDLEKVIRMVQAQGQPITRVVYLWGLDEAAAHELDTDAMAARQEQMALSAIQAVKAVVSQDIEPAFTFVTRGVEQLTEKDTQVNFAQGTLYGITRVMTNEYPFIPLRLIDLSAEWNEAELESLYDTIVEPKSLQKVRHTELALRGTQRYARRLEAVHQESAEQAATQRAEAIGTRYRAEVRDYGTFDRLAFRQAARPELAPNEVEIEVRAAGLNFKDVMNAMGLLSPEAVAGGIAEANLGLECSGVVTAVGCGVSDLRVGDPVMAWASNSFAGYTVAKRQCVVQKPENLSFEEAATLTVVYLTAYYSLHHLAHLEEGERVLIHSASGGVGLAAIQIARWRGAEVIATAGNEEKRNYLRALGVAHVFDSRDLRFADQILEVTNGEGVDVVLNSLTGKAIAQSIRCLAPFGRFVEIGKVDIYGDTKLGLKRFGENLSYHAVDLDRLMAQKPRLAQRMYRELADLLASEQIEALPFRTYPVSALSEALRFLSKGTHIGKVAVTMATQQVDVLPAETLSLPKDATYLITGGASGLGLEMAKWLASKGAQYLVLASRSGCKSDYDRQTIADLEAAGVCVRLPKVDITDEAAVRTMLAEVRALMPPLKGIIHSAAVLDDATLPNMDERRFHRVFHPKAMGAWTLHRATLHDTLDFFLTISSVSAIFGLPGQSNYSAANNFLDKLCAYRQAQGLAAASVNLGVLDTYAGMSKEGEHVLKVLGSQGWQPMPLQRVLNQIENIVLQQPSHRMAALLDWKRFREFFPHQVNDARFAHLLSQESLRSRGGNGQVTLVDQLLAASGEAQTEMLQNKLAESLAKILGTSVDKIQTDISISKIGLDSLMLNQFRNWIQQKLELNFPLMKIAKGPSLLELANQLLQELTHEEAGEEASVAVATDVSGIAGEEELEVVDTWFIRNRTNTQDIQTRVFCIHPVGAGASIFSHFLYHPPAHTDVMAIQLPGRENRRNETPYEDMPRLIADLAQAIQPYLDKPFVVMGHSFGGVVGFELVRHLRRQGGPQPMRLLLTGTIPPHLTPLWREKESIRETAVFTNSEEKILSLLNYIDDVDFLKQILPVMKKDMPLIMSYYYHEEAPFPFPVTVFAADQDEVVEMEEIQHWRDQTTGDFTLEVVEGDHWFLSRNQERILACLSELIHAERAQNIA</sequence>
<evidence type="ECO:0000256" key="19">
    <source>
        <dbReference type="ARBA" id="ARBA00023442"/>
    </source>
</evidence>
<dbReference type="InterPro" id="IPR013154">
    <property type="entry name" value="ADH-like_N"/>
</dbReference>
<dbReference type="GO" id="GO:0004313">
    <property type="term" value="F:[acyl-carrier-protein] S-acetyltransferase activity"/>
    <property type="evidence" value="ECO:0007669"/>
    <property type="project" value="UniProtKB-EC"/>
</dbReference>
<dbReference type="Gene3D" id="3.40.50.720">
    <property type="entry name" value="NAD(P)-binding Rossmann-like Domain"/>
    <property type="match status" value="3"/>
</dbReference>
<comment type="catalytic activity">
    <reaction evidence="48">
        <text>(2E)-decenoyl-[ACP] + NADPH + H(+) = decanoyl-[ACP] + NADP(+)</text>
        <dbReference type="Rhea" id="RHEA:41864"/>
        <dbReference type="Rhea" id="RHEA-COMP:9639"/>
        <dbReference type="Rhea" id="RHEA-COMP:9640"/>
        <dbReference type="ChEBI" id="CHEBI:15378"/>
        <dbReference type="ChEBI" id="CHEBI:57783"/>
        <dbReference type="ChEBI" id="CHEBI:58349"/>
        <dbReference type="ChEBI" id="CHEBI:78467"/>
        <dbReference type="ChEBI" id="CHEBI:78468"/>
    </reaction>
    <physiologicalReaction direction="left-to-right" evidence="48">
        <dbReference type="Rhea" id="RHEA:41865"/>
    </physiologicalReaction>
</comment>
<dbReference type="InterPro" id="IPR050091">
    <property type="entry name" value="PKS_NRPS_Biosynth_Enz"/>
</dbReference>
<dbReference type="PROSITE" id="PS52004">
    <property type="entry name" value="KS3_2"/>
    <property type="match status" value="1"/>
</dbReference>
<comment type="catalytic activity">
    <reaction evidence="13">
        <text>(3R)-hydroxydecanoyl-[ACP] = (2E)-decenoyl-[ACP] + H2O</text>
        <dbReference type="Rhea" id="RHEA:41860"/>
        <dbReference type="Rhea" id="RHEA-COMP:9638"/>
        <dbReference type="Rhea" id="RHEA-COMP:9639"/>
        <dbReference type="ChEBI" id="CHEBI:15377"/>
        <dbReference type="ChEBI" id="CHEBI:78466"/>
        <dbReference type="ChEBI" id="CHEBI:78467"/>
    </reaction>
    <physiologicalReaction direction="left-to-right" evidence="13">
        <dbReference type="Rhea" id="RHEA:41861"/>
    </physiologicalReaction>
</comment>
<dbReference type="InterPro" id="IPR029058">
    <property type="entry name" value="AB_hydrolase_fold"/>
</dbReference>
<dbReference type="Gene3D" id="3.40.50.1820">
    <property type="entry name" value="alpha/beta hydrolase"/>
    <property type="match status" value="1"/>
</dbReference>
<evidence type="ECO:0000256" key="24">
    <source>
        <dbReference type="ARBA" id="ARBA00047451"/>
    </source>
</evidence>
<dbReference type="RefSeq" id="WP_176956186.1">
    <property type="nucleotide sequence ID" value="NZ_FNFO01000011.1"/>
</dbReference>
<evidence type="ECO:0000256" key="6">
    <source>
        <dbReference type="ARBA" id="ARBA00022857"/>
    </source>
</evidence>
<dbReference type="FunFam" id="3.40.50.720:FF:000209">
    <property type="entry name" value="Polyketide synthase Pks12"/>
    <property type="match status" value="1"/>
</dbReference>
<dbReference type="InterPro" id="IPR001031">
    <property type="entry name" value="Thioesterase"/>
</dbReference>
<dbReference type="FunFam" id="3.40.366.10:FF:000002">
    <property type="entry name" value="Probable polyketide synthase 2"/>
    <property type="match status" value="1"/>
</dbReference>
<evidence type="ECO:0000256" key="12">
    <source>
        <dbReference type="ARBA" id="ARBA00023373"/>
    </source>
</evidence>
<evidence type="ECO:0000256" key="42">
    <source>
        <dbReference type="ARBA" id="ARBA00049109"/>
    </source>
</evidence>
<dbReference type="InterPro" id="IPR020843">
    <property type="entry name" value="ER"/>
</dbReference>
<evidence type="ECO:0000256" key="31">
    <source>
        <dbReference type="ARBA" id="ARBA00048051"/>
    </source>
</evidence>
<comment type="catalytic activity">
    <reaction evidence="26">
        <text>dodecanoyl-[ACP] + malonyl-[ACP] + H(+) = 3-oxotetradecanoyl-[ACP] + holo-[ACP] + CO2</text>
        <dbReference type="Rhea" id="RHEA:41884"/>
        <dbReference type="Rhea" id="RHEA-COMP:9623"/>
        <dbReference type="Rhea" id="RHEA-COMP:9644"/>
        <dbReference type="Rhea" id="RHEA-COMP:9645"/>
        <dbReference type="Rhea" id="RHEA-COMP:9685"/>
        <dbReference type="ChEBI" id="CHEBI:15378"/>
        <dbReference type="ChEBI" id="CHEBI:16526"/>
        <dbReference type="ChEBI" id="CHEBI:64479"/>
        <dbReference type="ChEBI" id="CHEBI:65264"/>
        <dbReference type="ChEBI" id="CHEBI:78449"/>
        <dbReference type="ChEBI" id="CHEBI:78473"/>
    </reaction>
    <physiologicalReaction direction="left-to-right" evidence="26">
        <dbReference type="Rhea" id="RHEA:41885"/>
    </physiologicalReaction>
</comment>
<dbReference type="GO" id="GO:0071770">
    <property type="term" value="P:DIM/DIP cell wall layer assembly"/>
    <property type="evidence" value="ECO:0007669"/>
    <property type="project" value="TreeGrafter"/>
</dbReference>
<feature type="domain" description="Ketosynthase family 3 (KS3)" evidence="53">
    <location>
        <begin position="4"/>
        <end position="431"/>
    </location>
</feature>
<comment type="catalytic activity">
    <reaction evidence="33">
        <text>tetradecanoyl-[ACP] + H2O = tetradecanoate + holo-[ACP] + H(+)</text>
        <dbReference type="Rhea" id="RHEA:30123"/>
        <dbReference type="Rhea" id="RHEA-COMP:9648"/>
        <dbReference type="Rhea" id="RHEA-COMP:9685"/>
        <dbReference type="ChEBI" id="CHEBI:15377"/>
        <dbReference type="ChEBI" id="CHEBI:15378"/>
        <dbReference type="ChEBI" id="CHEBI:30807"/>
        <dbReference type="ChEBI" id="CHEBI:64479"/>
        <dbReference type="ChEBI" id="CHEBI:78477"/>
        <dbReference type="EC" id="3.1.2.14"/>
    </reaction>
    <physiologicalReaction direction="left-to-right" evidence="33">
        <dbReference type="Rhea" id="RHEA:30124"/>
    </physiologicalReaction>
</comment>
<evidence type="ECO:0000313" key="55">
    <source>
        <dbReference type="EMBL" id="SDM25909.1"/>
    </source>
</evidence>
<evidence type="ECO:0000256" key="2">
    <source>
        <dbReference type="ARBA" id="ARBA00022450"/>
    </source>
</evidence>
<dbReference type="InterPro" id="IPR057326">
    <property type="entry name" value="KR_dom"/>
</dbReference>
<dbReference type="InterPro" id="IPR020807">
    <property type="entry name" value="PKS_DH"/>
</dbReference>
<evidence type="ECO:0000259" key="52">
    <source>
        <dbReference type="PROSITE" id="PS50075"/>
    </source>
</evidence>
<comment type="catalytic activity">
    <reaction evidence="49">
        <text>octanoyl-[ACP] + malonyl-[ACP] + H(+) = 3-oxodecanoyl-[ACP] + holo-[ACP] + CO2</text>
        <dbReference type="Rhea" id="RHEA:41852"/>
        <dbReference type="Rhea" id="RHEA-COMP:9623"/>
        <dbReference type="Rhea" id="RHEA-COMP:9636"/>
        <dbReference type="Rhea" id="RHEA-COMP:9637"/>
        <dbReference type="Rhea" id="RHEA-COMP:9685"/>
        <dbReference type="ChEBI" id="CHEBI:15378"/>
        <dbReference type="ChEBI" id="CHEBI:16526"/>
        <dbReference type="ChEBI" id="CHEBI:64479"/>
        <dbReference type="ChEBI" id="CHEBI:78449"/>
        <dbReference type="ChEBI" id="CHEBI:78463"/>
        <dbReference type="ChEBI" id="CHEBI:78464"/>
    </reaction>
    <physiologicalReaction direction="left-to-right" evidence="49">
        <dbReference type="Rhea" id="RHEA:41853"/>
    </physiologicalReaction>
</comment>
<dbReference type="SMART" id="SM00827">
    <property type="entry name" value="PKS_AT"/>
    <property type="match status" value="1"/>
</dbReference>
<dbReference type="Gene3D" id="3.40.366.10">
    <property type="entry name" value="Malonyl-Coenzyme A Acyl Carrier Protein, domain 2"/>
    <property type="match status" value="1"/>
</dbReference>
<evidence type="ECO:0000256" key="28">
    <source>
        <dbReference type="ARBA" id="ARBA00047897"/>
    </source>
</evidence>
<dbReference type="GO" id="GO:0006633">
    <property type="term" value="P:fatty acid biosynthetic process"/>
    <property type="evidence" value="ECO:0007669"/>
    <property type="project" value="InterPro"/>
</dbReference>
<evidence type="ECO:0000256" key="9">
    <source>
        <dbReference type="ARBA" id="ARBA00023315"/>
    </source>
</evidence>
<dbReference type="SMART" id="SM00822">
    <property type="entry name" value="PKS_KR"/>
    <property type="match status" value="1"/>
</dbReference>
<comment type="catalytic activity">
    <reaction evidence="18">
        <text>(3R)-hydroxybutanoyl-[ACP] = (2E)-butenoyl-[ACP] + H2O</text>
        <dbReference type="Rhea" id="RHEA:41808"/>
        <dbReference type="Rhea" id="RHEA-COMP:9626"/>
        <dbReference type="Rhea" id="RHEA-COMP:9627"/>
        <dbReference type="ChEBI" id="CHEBI:15377"/>
        <dbReference type="ChEBI" id="CHEBI:78451"/>
        <dbReference type="ChEBI" id="CHEBI:78453"/>
    </reaction>
    <physiologicalReaction direction="left-to-right" evidence="18">
        <dbReference type="Rhea" id="RHEA:41809"/>
    </physiologicalReaction>
</comment>
<dbReference type="FunFam" id="3.40.47.10:FF:000019">
    <property type="entry name" value="Polyketide synthase type I"/>
    <property type="match status" value="1"/>
</dbReference>
<dbReference type="InterPro" id="IPR013968">
    <property type="entry name" value="PKS_KR"/>
</dbReference>
<dbReference type="SUPFAM" id="SSF53474">
    <property type="entry name" value="alpha/beta-Hydrolases"/>
    <property type="match status" value="1"/>
</dbReference>
<evidence type="ECO:0000256" key="10">
    <source>
        <dbReference type="ARBA" id="ARBA00023332"/>
    </source>
</evidence>
<evidence type="ECO:0000256" key="5">
    <source>
        <dbReference type="ARBA" id="ARBA00022799"/>
    </source>
</evidence>
<feature type="domain" description="Carrier" evidence="52">
    <location>
        <begin position="2070"/>
        <end position="2147"/>
    </location>
</feature>
<dbReference type="PROSITE" id="PS50075">
    <property type="entry name" value="CARRIER"/>
    <property type="match status" value="1"/>
</dbReference>
<evidence type="ECO:0000256" key="32">
    <source>
        <dbReference type="ARBA" id="ARBA00048281"/>
    </source>
</evidence>
<dbReference type="Gene3D" id="3.10.129.110">
    <property type="entry name" value="Polyketide synthase dehydratase"/>
    <property type="match status" value="1"/>
</dbReference>
<comment type="pathway">
    <text evidence="1">Lipid metabolism.</text>
</comment>
<keyword evidence="6" id="KW-0521">NADP</keyword>
<evidence type="ECO:0000256" key="40">
    <source>
        <dbReference type="ARBA" id="ARBA00048935"/>
    </source>
</evidence>
<dbReference type="InterPro" id="IPR013149">
    <property type="entry name" value="ADH-like_C"/>
</dbReference>
<organism evidence="55 56">
    <name type="scientific">Catalinimonas alkaloidigena</name>
    <dbReference type="NCBI Taxonomy" id="1075417"/>
    <lineage>
        <taxon>Bacteria</taxon>
        <taxon>Pseudomonadati</taxon>
        <taxon>Bacteroidota</taxon>
        <taxon>Cytophagia</taxon>
        <taxon>Cytophagales</taxon>
        <taxon>Catalimonadaceae</taxon>
        <taxon>Catalinimonas</taxon>
    </lineage>
</organism>
<evidence type="ECO:0000256" key="15">
    <source>
        <dbReference type="ARBA" id="ARBA00023398"/>
    </source>
</evidence>
<dbReference type="EMBL" id="FNFO01000011">
    <property type="protein sequence ID" value="SDM25909.1"/>
    <property type="molecule type" value="Genomic_DNA"/>
</dbReference>
<dbReference type="Pfam" id="PF02801">
    <property type="entry name" value="Ketoacyl-synt_C"/>
    <property type="match status" value="1"/>
</dbReference>
<keyword evidence="56" id="KW-1185">Reference proteome</keyword>
<evidence type="ECO:0000256" key="39">
    <source>
        <dbReference type="ARBA" id="ARBA00048704"/>
    </source>
</evidence>
<comment type="catalytic activity">
    <reaction evidence="40">
        <text>3-oxotetradecanoyl-[ACP] + NADPH + H(+) = (3R)-hydroxytetradecanoyl-[ACP] + NADP(+)</text>
        <dbReference type="Rhea" id="RHEA:41888"/>
        <dbReference type="Rhea" id="RHEA-COMP:9645"/>
        <dbReference type="Rhea" id="RHEA-COMP:9646"/>
        <dbReference type="ChEBI" id="CHEBI:15378"/>
        <dbReference type="ChEBI" id="CHEBI:57783"/>
        <dbReference type="ChEBI" id="CHEBI:58349"/>
        <dbReference type="ChEBI" id="CHEBI:78473"/>
        <dbReference type="ChEBI" id="CHEBI:78474"/>
    </reaction>
    <physiologicalReaction direction="left-to-right" evidence="40">
        <dbReference type="Rhea" id="RHEA:41889"/>
    </physiologicalReaction>
</comment>
<evidence type="ECO:0000259" key="54">
    <source>
        <dbReference type="PROSITE" id="PS52019"/>
    </source>
</evidence>
<dbReference type="GO" id="GO:0019171">
    <property type="term" value="F:(3R)-hydroxyacyl-[acyl-carrier-protein] dehydratase activity"/>
    <property type="evidence" value="ECO:0007669"/>
    <property type="project" value="UniProtKB-EC"/>
</dbReference>
<evidence type="ECO:0000256" key="1">
    <source>
        <dbReference type="ARBA" id="ARBA00005189"/>
    </source>
</evidence>
<feature type="region of interest" description="N-terminal hotdog fold" evidence="51">
    <location>
        <begin position="899"/>
        <end position="1024"/>
    </location>
</feature>
<dbReference type="InterPro" id="IPR020841">
    <property type="entry name" value="PKS_Beta-ketoAc_synthase_dom"/>
</dbReference>
<comment type="catalytic activity">
    <reaction evidence="44">
        <text>3-oxododecanoyl-[ACP] + NADPH + H(+) = (3R)-hydroxydodecanoyl-[ACP] + NADP(+)</text>
        <dbReference type="Rhea" id="RHEA:41872"/>
        <dbReference type="Rhea" id="RHEA-COMP:9641"/>
        <dbReference type="Rhea" id="RHEA-COMP:9642"/>
        <dbReference type="ChEBI" id="CHEBI:15378"/>
        <dbReference type="ChEBI" id="CHEBI:57783"/>
        <dbReference type="ChEBI" id="CHEBI:58349"/>
        <dbReference type="ChEBI" id="CHEBI:78469"/>
        <dbReference type="ChEBI" id="CHEBI:78470"/>
    </reaction>
    <physiologicalReaction direction="left-to-right" evidence="44">
        <dbReference type="Rhea" id="RHEA:41873"/>
    </physiologicalReaction>
</comment>
<dbReference type="CDD" id="cd05195">
    <property type="entry name" value="enoyl_red"/>
    <property type="match status" value="1"/>
</dbReference>
<dbReference type="GO" id="GO:0004315">
    <property type="term" value="F:3-oxoacyl-[acyl-carrier-protein] synthase activity"/>
    <property type="evidence" value="ECO:0007669"/>
    <property type="project" value="UniProtKB-EC"/>
</dbReference>
<evidence type="ECO:0000256" key="36">
    <source>
        <dbReference type="ARBA" id="ARBA00048571"/>
    </source>
</evidence>
<evidence type="ECO:0000256" key="46">
    <source>
        <dbReference type="ARBA" id="ARBA00049422"/>
    </source>
</evidence>
<gene>
    <name evidence="55" type="ORF">SAMN05421823_111245</name>
</gene>
<comment type="catalytic activity">
    <reaction evidence="27">
        <text>(2E)-hexadecenoyl-[ACP] + NADPH + H(+) = hexadecanoyl-[ACP] + NADP(+)</text>
        <dbReference type="Rhea" id="RHEA:41912"/>
        <dbReference type="Rhea" id="RHEA-COMP:9651"/>
        <dbReference type="Rhea" id="RHEA-COMP:9652"/>
        <dbReference type="ChEBI" id="CHEBI:15378"/>
        <dbReference type="ChEBI" id="CHEBI:57783"/>
        <dbReference type="ChEBI" id="CHEBI:58349"/>
        <dbReference type="ChEBI" id="CHEBI:78481"/>
        <dbReference type="ChEBI" id="CHEBI:78483"/>
    </reaction>
    <physiologicalReaction direction="left-to-right" evidence="27">
        <dbReference type="Rhea" id="RHEA:41913"/>
    </physiologicalReaction>
</comment>